<organism evidence="1 2">
    <name type="scientific">Actinomycetospora rhizophila</name>
    <dbReference type="NCBI Taxonomy" id="1416876"/>
    <lineage>
        <taxon>Bacteria</taxon>
        <taxon>Bacillati</taxon>
        <taxon>Actinomycetota</taxon>
        <taxon>Actinomycetes</taxon>
        <taxon>Pseudonocardiales</taxon>
        <taxon>Pseudonocardiaceae</taxon>
        <taxon>Actinomycetospora</taxon>
    </lineage>
</organism>
<sequence length="504" mass="57839">MDGQGVQLLELPSKIRDYLAWDSTTDVALAPGPVGPITPQIPAAFPDAEAPATSIAAQVAQLFRPRHQPKINLILVPEVPASGFAVGVQIVRTPGDILIGARSVQAGDLKELTYKVGGFCAEIVLEQPEFSRRAPRWEHWTPQAYTLFRIGLYFQRHDLSEAHDRLTEAAKRCPGNVQVALYHGNVHEKMGQYKKAAEVYDAAACLWTNNIDLIYRLAAAKANFAMTNRRLRVQQRVRLMEDANKSLRYARRRLRKPFVIWSYVITFWPFRRDLGERRYWLSWLIADSSHRSLFRRSKGFELRRALEVAVEANELYLHSIRHDPDDVDKTLAARDSVRNSWIKVRRAVKRSRVGWLTHWTAACYFSRASLLPKELRLEGEWRDDRKNMMRMAETGLGIGGDGEPNSWETYCQERAVGQIGSVVRNPYCQLDFNLLREDPDMKPLRRAFKGRSVAVLAGIDDKLLRESVDIPMQLSWERQGLRKIRREAAQLLLKSMRLSRDDLR</sequence>
<dbReference type="RefSeq" id="WP_378019195.1">
    <property type="nucleotide sequence ID" value="NZ_JBHSKG010000001.1"/>
</dbReference>
<gene>
    <name evidence="1" type="ORF">ACFPK1_01900</name>
</gene>
<dbReference type="InterPro" id="IPR011990">
    <property type="entry name" value="TPR-like_helical_dom_sf"/>
</dbReference>
<dbReference type="Gene3D" id="1.25.40.10">
    <property type="entry name" value="Tetratricopeptide repeat domain"/>
    <property type="match status" value="1"/>
</dbReference>
<reference evidence="2" key="1">
    <citation type="journal article" date="2019" name="Int. J. Syst. Evol. Microbiol.">
        <title>The Global Catalogue of Microorganisms (GCM) 10K type strain sequencing project: providing services to taxonomists for standard genome sequencing and annotation.</title>
        <authorList>
            <consortium name="The Broad Institute Genomics Platform"/>
            <consortium name="The Broad Institute Genome Sequencing Center for Infectious Disease"/>
            <person name="Wu L."/>
            <person name="Ma J."/>
        </authorList>
    </citation>
    <scope>NUCLEOTIDE SEQUENCE [LARGE SCALE GENOMIC DNA]</scope>
    <source>
        <strain evidence="2">XZYJ18</strain>
    </source>
</reference>
<evidence type="ECO:0000313" key="2">
    <source>
        <dbReference type="Proteomes" id="UP001596175"/>
    </source>
</evidence>
<comment type="caution">
    <text evidence="1">The sequence shown here is derived from an EMBL/GenBank/DDBJ whole genome shotgun (WGS) entry which is preliminary data.</text>
</comment>
<dbReference type="Proteomes" id="UP001596175">
    <property type="component" value="Unassembled WGS sequence"/>
</dbReference>
<keyword evidence="2" id="KW-1185">Reference proteome</keyword>
<evidence type="ECO:0000313" key="1">
    <source>
        <dbReference type="EMBL" id="MFC5136973.1"/>
    </source>
</evidence>
<proteinExistence type="predicted"/>
<dbReference type="EMBL" id="JBHSKG010000001">
    <property type="protein sequence ID" value="MFC5136973.1"/>
    <property type="molecule type" value="Genomic_DNA"/>
</dbReference>
<dbReference type="SUPFAM" id="SSF48452">
    <property type="entry name" value="TPR-like"/>
    <property type="match status" value="1"/>
</dbReference>
<name>A0ABV9Z621_9PSEU</name>
<protein>
    <submittedName>
        <fullName evidence="1">Tetratricopeptide repeat protein</fullName>
    </submittedName>
</protein>
<accession>A0ABV9Z621</accession>